<evidence type="ECO:0000313" key="8">
    <source>
        <dbReference type="EnsemblMetazoa" id="XP_029346355.1"/>
    </source>
</evidence>
<dbReference type="PROSITE" id="PS50950">
    <property type="entry name" value="ZF_THAP"/>
    <property type="match status" value="1"/>
</dbReference>
<reference evidence="9" key="1">
    <citation type="submission" date="2010-06" db="EMBL/GenBank/DDBJ databases">
        <authorList>
            <person name="Jiang H."/>
            <person name="Abraham K."/>
            <person name="Ali S."/>
            <person name="Alsbrooks S.L."/>
            <person name="Anim B.N."/>
            <person name="Anosike U.S."/>
            <person name="Attaway T."/>
            <person name="Bandaranaike D.P."/>
            <person name="Battles P.K."/>
            <person name="Bell S.N."/>
            <person name="Bell A.V."/>
            <person name="Beltran B."/>
            <person name="Bickham C."/>
            <person name="Bustamante Y."/>
            <person name="Caleb T."/>
            <person name="Canada A."/>
            <person name="Cardenas V."/>
            <person name="Carter K."/>
            <person name="Chacko J."/>
            <person name="Chandrabose M.N."/>
            <person name="Chavez D."/>
            <person name="Chavez A."/>
            <person name="Chen L."/>
            <person name="Chu H.-S."/>
            <person name="Claassen K.J."/>
            <person name="Cockrell R."/>
            <person name="Collins M."/>
            <person name="Cooper J.A."/>
            <person name="Cree A."/>
            <person name="Curry S.M."/>
            <person name="Da Y."/>
            <person name="Dao M.D."/>
            <person name="Das B."/>
            <person name="Davila M.-L."/>
            <person name="Davy-Carroll L."/>
            <person name="Denson S."/>
            <person name="Dinh H."/>
            <person name="Ebong V.E."/>
            <person name="Edwards J.R."/>
            <person name="Egan A."/>
            <person name="El-Daye J."/>
            <person name="Escobedo L."/>
            <person name="Fernandez S."/>
            <person name="Fernando P.R."/>
            <person name="Flagg N."/>
            <person name="Forbes L.D."/>
            <person name="Fowler R.G."/>
            <person name="Fu Q."/>
            <person name="Gabisi R.A."/>
            <person name="Ganer J."/>
            <person name="Garbino Pronczuk A."/>
            <person name="Garcia R.M."/>
            <person name="Garner T."/>
            <person name="Garrett T.E."/>
            <person name="Gonzalez D.A."/>
            <person name="Hamid H."/>
            <person name="Hawkins E.S."/>
            <person name="Hirani K."/>
            <person name="Hogues M.E."/>
            <person name="Hollins B."/>
            <person name="Hsiao C.-H."/>
            <person name="Jabil R."/>
            <person name="James M.L."/>
            <person name="Jhangiani S.N."/>
            <person name="Johnson B."/>
            <person name="Johnson Q."/>
            <person name="Joshi V."/>
            <person name="Kalu J.B."/>
            <person name="Kam C."/>
            <person name="Kashfia A."/>
            <person name="Keebler J."/>
            <person name="Kisamo H."/>
            <person name="Kovar C.L."/>
            <person name="Lago L.A."/>
            <person name="Lai C.-Y."/>
            <person name="Laidlaw J."/>
            <person name="Lara F."/>
            <person name="Le T.-K."/>
            <person name="Lee S.L."/>
            <person name="Legall F.H."/>
            <person name="Lemon S.J."/>
            <person name="Lewis L.R."/>
            <person name="Li B."/>
            <person name="Liu Y."/>
            <person name="Liu Y.-S."/>
            <person name="Lopez J."/>
            <person name="Lozado R.J."/>
            <person name="Lu J."/>
            <person name="Madu R.C."/>
            <person name="Maheshwari M."/>
            <person name="Maheshwari R."/>
            <person name="Malloy K."/>
            <person name="Martinez E."/>
            <person name="Mathew T."/>
            <person name="Mercado I.C."/>
            <person name="Mercado C."/>
            <person name="Meyer B."/>
            <person name="Montgomery K."/>
            <person name="Morgan M.B."/>
            <person name="Munidasa M."/>
            <person name="Nazareth L.V."/>
            <person name="Nelson J."/>
            <person name="Ng B.M."/>
            <person name="Nguyen N.B."/>
            <person name="Nguyen P.Q."/>
            <person name="Nguyen T."/>
            <person name="Obregon M."/>
            <person name="Okwuonu G.O."/>
            <person name="Onwere C.G."/>
            <person name="Orozco G."/>
            <person name="Parra A."/>
            <person name="Patel S."/>
            <person name="Patil S."/>
            <person name="Perez A."/>
            <person name="Perez Y."/>
            <person name="Pham C."/>
            <person name="Primus E.L."/>
            <person name="Pu L.-L."/>
            <person name="Puazo M."/>
            <person name="Qin X."/>
            <person name="Quiroz J.B."/>
            <person name="Reese J."/>
            <person name="Richards S."/>
            <person name="Rives C.M."/>
            <person name="Robberts R."/>
            <person name="Ruiz S.J."/>
            <person name="Ruiz M.J."/>
            <person name="Santibanez J."/>
            <person name="Schneider B.W."/>
            <person name="Sisson I."/>
            <person name="Smith M."/>
            <person name="Sodergren E."/>
            <person name="Song X.-Z."/>
            <person name="Song B.B."/>
            <person name="Summersgill H."/>
            <person name="Thelus R."/>
            <person name="Thornton R.D."/>
            <person name="Trejos Z.Y."/>
            <person name="Usmani K."/>
            <person name="Vattathil S."/>
            <person name="Villasana D."/>
            <person name="Walker D.L."/>
            <person name="Wang S."/>
            <person name="Wang K."/>
            <person name="White C.S."/>
            <person name="Williams A.C."/>
            <person name="Williamson J."/>
            <person name="Wilson K."/>
            <person name="Woghiren I.O."/>
            <person name="Woodworth J.R."/>
            <person name="Worley K.C."/>
            <person name="Wright R.A."/>
            <person name="Wu W."/>
            <person name="Young L."/>
            <person name="Zhang L."/>
            <person name="Zhang J."/>
            <person name="Zhu Y."/>
            <person name="Muzny D.M."/>
            <person name="Weinstock G."/>
            <person name="Gibbs R.A."/>
        </authorList>
    </citation>
    <scope>NUCLEOTIDE SEQUENCE [LARGE SCALE GENOMIC DNA]</scope>
    <source>
        <strain evidence="9">LSR1</strain>
    </source>
</reference>
<keyword evidence="4" id="KW-0862">Zinc</keyword>
<dbReference type="Pfam" id="PF05485">
    <property type="entry name" value="THAP"/>
    <property type="match status" value="1"/>
</dbReference>
<keyword evidence="2" id="KW-0479">Metal-binding</keyword>
<dbReference type="Proteomes" id="UP000007819">
    <property type="component" value="Chromosome A2"/>
</dbReference>
<reference evidence="8" key="2">
    <citation type="submission" date="2022-06" db="UniProtKB">
        <authorList>
            <consortium name="EnsemblMetazoa"/>
        </authorList>
    </citation>
    <scope>IDENTIFICATION</scope>
</reference>
<dbReference type="GO" id="GO:0003677">
    <property type="term" value="F:DNA binding"/>
    <property type="evidence" value="ECO:0007669"/>
    <property type="project" value="UniProtKB-UniRule"/>
</dbReference>
<dbReference type="RefSeq" id="XP_029346355.1">
    <property type="nucleotide sequence ID" value="XM_029490495.1"/>
</dbReference>
<evidence type="ECO:0000256" key="6">
    <source>
        <dbReference type="PROSITE-ProRule" id="PRU00309"/>
    </source>
</evidence>
<dbReference type="SUPFAM" id="SSF57716">
    <property type="entry name" value="Glucocorticoid receptor-like (DNA-binding domain)"/>
    <property type="match status" value="1"/>
</dbReference>
<keyword evidence="9" id="KW-1185">Reference proteome</keyword>
<keyword evidence="5 6" id="KW-0238">DNA-binding</keyword>
<dbReference type="Pfam" id="PF13359">
    <property type="entry name" value="DDE_Tnp_4"/>
    <property type="match status" value="1"/>
</dbReference>
<dbReference type="SMART" id="SM00980">
    <property type="entry name" value="THAP"/>
    <property type="match status" value="1"/>
</dbReference>
<evidence type="ECO:0000256" key="4">
    <source>
        <dbReference type="ARBA" id="ARBA00022833"/>
    </source>
</evidence>
<dbReference type="InterPro" id="IPR006612">
    <property type="entry name" value="THAP_Znf"/>
</dbReference>
<feature type="domain" description="THAP-type" evidence="7">
    <location>
        <begin position="1"/>
        <end position="91"/>
    </location>
</feature>
<evidence type="ECO:0000259" key="7">
    <source>
        <dbReference type="PROSITE" id="PS50950"/>
    </source>
</evidence>
<evidence type="ECO:0000256" key="3">
    <source>
        <dbReference type="ARBA" id="ARBA00022771"/>
    </source>
</evidence>
<keyword evidence="3 6" id="KW-0863">Zinc-finger</keyword>
<protein>
    <recommendedName>
        <fullName evidence="7">THAP-type domain-containing protein</fullName>
    </recommendedName>
</protein>
<dbReference type="EnsemblMetazoa" id="XM_029490495.1">
    <property type="protein sequence ID" value="XP_029346355.1"/>
    <property type="gene ID" value="LOC100160969"/>
</dbReference>
<dbReference type="KEGG" id="api:100160969"/>
<dbReference type="InterPro" id="IPR027806">
    <property type="entry name" value="HARBI1_dom"/>
</dbReference>
<dbReference type="InterPro" id="IPR027805">
    <property type="entry name" value="Transposase_HTH_dom"/>
</dbReference>
<comment type="cofactor">
    <cofactor evidence="1">
        <name>a divalent metal cation</name>
        <dbReference type="ChEBI" id="CHEBI:60240"/>
    </cofactor>
</comment>
<dbReference type="OrthoDB" id="8195867at2759"/>
<evidence type="ECO:0000313" key="9">
    <source>
        <dbReference type="Proteomes" id="UP000007819"/>
    </source>
</evidence>
<proteinExistence type="predicted"/>
<name>A0A8R2NRN8_ACYPI</name>
<dbReference type="Pfam" id="PF13613">
    <property type="entry name" value="HTH_Tnp_4"/>
    <property type="match status" value="1"/>
</dbReference>
<accession>A0A8R2NRN8</accession>
<sequence length="494" mass="55700">MPTVCAVYGCTNKTTNKSVSFFRFPKKKKSAATDLQKLQEDQRNMWLKSLHRVDLKNKQVDAMRICSSHFKSGKPACYTNNKHPDWCPSINMGYKTNKGAATTPDIKRYHRATKQMALTPTILFPNDLENDTVVQSSAVVAVPNSNDGENMDVSKETGTSTSTTITMADIQTLEQEVIRKDFLINKLTSEVNYLNLSEETFNGRPKMLAFYTGLESMDLFLLILEEIKPALTSSNQRLTEFQKLLLCLMKLRLNMPFVYLGYRFNITCGSASIIFCKVIFLLEHAFKKLIYWPDREALRYLMPRSFFNAFGNSVAVIIDCFEIGIEKPSNLRAKAQTWSSYKNKNTVKYLIAITPQGVVSFISEGWGGRVSDKHITENSMFLKNLLPGDVVLADRGFTVSESIGFHFATLKTPAFTRGLPQLHPCSIEETRKIASVRIHVERIIGLTRSKYKILNGPVKITTLKHQDDNSCLLDSIVTVCCALINMCSSIVPLD</sequence>
<evidence type="ECO:0000256" key="2">
    <source>
        <dbReference type="ARBA" id="ARBA00022723"/>
    </source>
</evidence>
<organism evidence="8 9">
    <name type="scientific">Acyrthosiphon pisum</name>
    <name type="common">Pea aphid</name>
    <dbReference type="NCBI Taxonomy" id="7029"/>
    <lineage>
        <taxon>Eukaryota</taxon>
        <taxon>Metazoa</taxon>
        <taxon>Ecdysozoa</taxon>
        <taxon>Arthropoda</taxon>
        <taxon>Hexapoda</taxon>
        <taxon>Insecta</taxon>
        <taxon>Pterygota</taxon>
        <taxon>Neoptera</taxon>
        <taxon>Paraneoptera</taxon>
        <taxon>Hemiptera</taxon>
        <taxon>Sternorrhyncha</taxon>
        <taxon>Aphidomorpha</taxon>
        <taxon>Aphidoidea</taxon>
        <taxon>Aphididae</taxon>
        <taxon>Macrosiphini</taxon>
        <taxon>Acyrthosiphon</taxon>
    </lineage>
</organism>
<evidence type="ECO:0000256" key="1">
    <source>
        <dbReference type="ARBA" id="ARBA00001968"/>
    </source>
</evidence>
<dbReference type="AlphaFoldDB" id="A0A8R2NRN8"/>
<dbReference type="GO" id="GO:0008270">
    <property type="term" value="F:zinc ion binding"/>
    <property type="evidence" value="ECO:0007669"/>
    <property type="project" value="UniProtKB-KW"/>
</dbReference>
<dbReference type="PANTHER" id="PTHR23080">
    <property type="entry name" value="THAP DOMAIN PROTEIN"/>
    <property type="match status" value="1"/>
</dbReference>
<evidence type="ECO:0000256" key="5">
    <source>
        <dbReference type="ARBA" id="ARBA00023125"/>
    </source>
</evidence>
<dbReference type="GeneID" id="100160969"/>